<dbReference type="GO" id="GO:0005886">
    <property type="term" value="C:plasma membrane"/>
    <property type="evidence" value="ECO:0007669"/>
    <property type="project" value="UniProtKB-SubCell"/>
</dbReference>
<organism evidence="11 12">
    <name type="scientific">Corynebacterium urealyticum</name>
    <dbReference type="NCBI Taxonomy" id="43771"/>
    <lineage>
        <taxon>Bacteria</taxon>
        <taxon>Bacillati</taxon>
        <taxon>Actinomycetota</taxon>
        <taxon>Actinomycetes</taxon>
        <taxon>Mycobacteriales</taxon>
        <taxon>Corynebacteriaceae</taxon>
        <taxon>Corynebacterium</taxon>
    </lineage>
</organism>
<dbReference type="GO" id="GO:0046933">
    <property type="term" value="F:proton-transporting ATP synthase activity, rotational mechanism"/>
    <property type="evidence" value="ECO:0007669"/>
    <property type="project" value="UniProtKB-UniRule"/>
</dbReference>
<dbReference type="PRINTS" id="PR00126">
    <property type="entry name" value="ATPASEGAMMA"/>
</dbReference>
<dbReference type="Pfam" id="PF00231">
    <property type="entry name" value="ATP-synt"/>
    <property type="match status" value="1"/>
</dbReference>
<keyword evidence="5 10" id="KW-0375">Hydrogen ion transport</keyword>
<dbReference type="PROSITE" id="PS00153">
    <property type="entry name" value="ATPASE_GAMMA"/>
    <property type="match status" value="1"/>
</dbReference>
<dbReference type="GO" id="GO:0042777">
    <property type="term" value="P:proton motive force-driven plasma membrane ATP synthesis"/>
    <property type="evidence" value="ECO:0007669"/>
    <property type="project" value="UniProtKB-UniRule"/>
</dbReference>
<keyword evidence="7 10" id="KW-0472">Membrane</keyword>
<evidence type="ECO:0000256" key="8">
    <source>
        <dbReference type="ARBA" id="ARBA00023196"/>
    </source>
</evidence>
<evidence type="ECO:0000313" key="11">
    <source>
        <dbReference type="EMBL" id="PZP02048.1"/>
    </source>
</evidence>
<gene>
    <name evidence="10" type="primary">atpG</name>
    <name evidence="11" type="ORF">DI609_03035</name>
</gene>
<evidence type="ECO:0000313" key="12">
    <source>
        <dbReference type="Proteomes" id="UP000249451"/>
    </source>
</evidence>
<evidence type="ECO:0000256" key="9">
    <source>
        <dbReference type="ARBA" id="ARBA00023310"/>
    </source>
</evidence>
<accession>A0A2W5B9H2</accession>
<name>A0A2W5B9H2_9CORY</name>
<dbReference type="Gene3D" id="1.10.287.80">
    <property type="entry name" value="ATP synthase, gamma subunit, helix hairpin domain"/>
    <property type="match status" value="2"/>
</dbReference>
<dbReference type="GO" id="GO:0005524">
    <property type="term" value="F:ATP binding"/>
    <property type="evidence" value="ECO:0007669"/>
    <property type="project" value="UniProtKB-UniRule"/>
</dbReference>
<dbReference type="AlphaFoldDB" id="A0A2W5B9H2"/>
<evidence type="ECO:0000256" key="7">
    <source>
        <dbReference type="ARBA" id="ARBA00023136"/>
    </source>
</evidence>
<dbReference type="InterPro" id="IPR023632">
    <property type="entry name" value="ATP_synth_F1_gsu_CS"/>
</dbReference>
<comment type="similarity">
    <text evidence="3 10">Belongs to the ATPase gamma chain family.</text>
</comment>
<evidence type="ECO:0000256" key="4">
    <source>
        <dbReference type="ARBA" id="ARBA00022448"/>
    </source>
</evidence>
<dbReference type="Gene3D" id="3.40.1380.10">
    <property type="match status" value="1"/>
</dbReference>
<protein>
    <recommendedName>
        <fullName evidence="10">ATP synthase gamma chain</fullName>
    </recommendedName>
    <alternativeName>
        <fullName evidence="10">ATP synthase F1 sector gamma subunit</fullName>
    </alternativeName>
    <alternativeName>
        <fullName evidence="10">F-ATPase gamma subunit</fullName>
    </alternativeName>
</protein>
<dbReference type="InterPro" id="IPR035968">
    <property type="entry name" value="ATP_synth_F1_ATPase_gsu"/>
</dbReference>
<evidence type="ECO:0000256" key="10">
    <source>
        <dbReference type="HAMAP-Rule" id="MF_00815"/>
    </source>
</evidence>
<comment type="caution">
    <text evidence="11">The sequence shown here is derived from an EMBL/GenBank/DDBJ whole genome shotgun (WGS) entry which is preliminary data.</text>
</comment>
<evidence type="ECO:0000256" key="2">
    <source>
        <dbReference type="ARBA" id="ARBA00004170"/>
    </source>
</evidence>
<dbReference type="HAMAP" id="MF_00815">
    <property type="entry name" value="ATP_synth_gamma_bact"/>
    <property type="match status" value="1"/>
</dbReference>
<dbReference type="InterPro" id="IPR000131">
    <property type="entry name" value="ATP_synth_F1_gsu"/>
</dbReference>
<evidence type="ECO:0000256" key="5">
    <source>
        <dbReference type="ARBA" id="ARBA00022781"/>
    </source>
</evidence>
<comment type="subcellular location">
    <subcellularLocation>
        <location evidence="10">Cell membrane</location>
        <topology evidence="10">Peripheral membrane protein</topology>
    </subcellularLocation>
    <subcellularLocation>
        <location evidence="2">Membrane</location>
        <topology evidence="2">Peripheral membrane protein</topology>
    </subcellularLocation>
</comment>
<evidence type="ECO:0000256" key="1">
    <source>
        <dbReference type="ARBA" id="ARBA00003456"/>
    </source>
</evidence>
<keyword evidence="6 10" id="KW-0406">Ion transport</keyword>
<dbReference type="SUPFAM" id="SSF52943">
    <property type="entry name" value="ATP synthase (F1-ATPase), gamma subunit"/>
    <property type="match status" value="1"/>
</dbReference>
<keyword evidence="4 10" id="KW-0813">Transport</keyword>
<dbReference type="Proteomes" id="UP000249451">
    <property type="component" value="Unassembled WGS sequence"/>
</dbReference>
<keyword evidence="10" id="KW-1003">Cell membrane</keyword>
<dbReference type="PANTHER" id="PTHR11693">
    <property type="entry name" value="ATP SYNTHASE GAMMA CHAIN"/>
    <property type="match status" value="1"/>
</dbReference>
<sequence>MANLRELRSRIKSVNSTKKITKAQELIATSRITKAQARVDASQPYAHEITKVIERLASASSLDHKMIREPKDPKRAAILVVSSDRGMCGGYNNNVFKTTAELRKLLEDEGKEVVLYILGNKGVTYYNFRSENISGAWTGHSQDPVYAETANLRNHLIGGFLAGSEGTVDVVDGVNAEGDQVPGFDEVHMVYTEFHSMLSQVPKAHRLLPIKTVVEEEKMELGSDMVSDSADQVSAEVDFEPDADTLLANLLPQYVSRGIFAALLEAAASESAARRTAMSAATDNASELVENLSRIANQARQAQITQEITEIVGGASALGDSGESD</sequence>
<dbReference type="EMBL" id="QFNY01000047">
    <property type="protein sequence ID" value="PZP02048.1"/>
    <property type="molecule type" value="Genomic_DNA"/>
</dbReference>
<dbReference type="PANTHER" id="PTHR11693:SF22">
    <property type="entry name" value="ATP SYNTHASE SUBUNIT GAMMA, MITOCHONDRIAL"/>
    <property type="match status" value="1"/>
</dbReference>
<reference evidence="11 12" key="1">
    <citation type="submission" date="2017-11" db="EMBL/GenBank/DDBJ databases">
        <title>Infants hospitalized years apart are colonized by the same room-sourced microbial strains.</title>
        <authorList>
            <person name="Brooks B."/>
            <person name="Olm M.R."/>
            <person name="Firek B.A."/>
            <person name="Baker R."/>
            <person name="Thomas B.C."/>
            <person name="Morowitz M.J."/>
            <person name="Banfield J.F."/>
        </authorList>
    </citation>
    <scope>NUCLEOTIDE SEQUENCE [LARGE SCALE GENOMIC DNA]</scope>
    <source>
        <strain evidence="11">S2_012_000_R3_87</strain>
    </source>
</reference>
<keyword evidence="8 10" id="KW-0139">CF(1)</keyword>
<dbReference type="NCBIfam" id="NF004145">
    <property type="entry name" value="PRK05621.1-2"/>
    <property type="match status" value="1"/>
</dbReference>
<evidence type="ECO:0000256" key="6">
    <source>
        <dbReference type="ARBA" id="ARBA00023065"/>
    </source>
</evidence>
<proteinExistence type="inferred from homology"/>
<dbReference type="GO" id="GO:0045259">
    <property type="term" value="C:proton-transporting ATP synthase complex"/>
    <property type="evidence" value="ECO:0007669"/>
    <property type="project" value="UniProtKB-KW"/>
</dbReference>
<comment type="subunit">
    <text evidence="10">F-type ATPases have 2 components, CF(1) - the catalytic core - and CF(0) - the membrane proton channel. CF(1) has five subunits: alpha(3), beta(3), gamma(1), delta(1), epsilon(1). CF(0) has three main subunits: a, b and c.</text>
</comment>
<comment type="function">
    <text evidence="1 10">Produces ATP from ADP in the presence of a proton gradient across the membrane. The gamma chain is believed to be important in regulating ATPase activity and the flow of protons through the CF(0) complex.</text>
</comment>
<dbReference type="CDD" id="cd12151">
    <property type="entry name" value="F1-ATPase_gamma"/>
    <property type="match status" value="1"/>
</dbReference>
<keyword evidence="9 10" id="KW-0066">ATP synthesis</keyword>
<dbReference type="NCBIfam" id="TIGR01146">
    <property type="entry name" value="ATPsyn_F1gamma"/>
    <property type="match status" value="1"/>
</dbReference>
<evidence type="ECO:0000256" key="3">
    <source>
        <dbReference type="ARBA" id="ARBA00007681"/>
    </source>
</evidence>